<dbReference type="Proteomes" id="UP001595892">
    <property type="component" value="Unassembled WGS sequence"/>
</dbReference>
<name>A0ABV9NRT1_9GAMM</name>
<keyword evidence="4" id="KW-1185">Reference proteome</keyword>
<organism evidence="3 4">
    <name type="scientific">Coralloluteibacterium thermophilum</name>
    <dbReference type="NCBI Taxonomy" id="2707049"/>
    <lineage>
        <taxon>Bacteria</taxon>
        <taxon>Pseudomonadati</taxon>
        <taxon>Pseudomonadota</taxon>
        <taxon>Gammaproteobacteria</taxon>
        <taxon>Lysobacterales</taxon>
        <taxon>Lysobacteraceae</taxon>
        <taxon>Coralloluteibacterium</taxon>
    </lineage>
</organism>
<dbReference type="Gene3D" id="3.40.50.2300">
    <property type="match status" value="1"/>
</dbReference>
<dbReference type="PANTHER" id="PTHR43428">
    <property type="entry name" value="ARSENATE REDUCTASE"/>
    <property type="match status" value="1"/>
</dbReference>
<evidence type="ECO:0000313" key="3">
    <source>
        <dbReference type="EMBL" id="MFC4729739.1"/>
    </source>
</evidence>
<gene>
    <name evidence="3" type="ORF">ACFO3Q_16335</name>
</gene>
<comment type="caution">
    <text evidence="3">The sequence shown here is derived from an EMBL/GenBank/DDBJ whole genome shotgun (WGS) entry which is preliminary data.</text>
</comment>
<dbReference type="InterPro" id="IPR023485">
    <property type="entry name" value="Ptyr_pPase"/>
</dbReference>
<dbReference type="EC" id="1.20.4.4" evidence="3"/>
<reference evidence="4" key="1">
    <citation type="journal article" date="2019" name="Int. J. Syst. Evol. Microbiol.">
        <title>The Global Catalogue of Microorganisms (GCM) 10K type strain sequencing project: providing services to taxonomists for standard genome sequencing and annotation.</title>
        <authorList>
            <consortium name="The Broad Institute Genomics Platform"/>
            <consortium name="The Broad Institute Genome Sequencing Center for Infectious Disease"/>
            <person name="Wu L."/>
            <person name="Ma J."/>
        </authorList>
    </citation>
    <scope>NUCLEOTIDE SEQUENCE [LARGE SCALE GENOMIC DNA]</scope>
    <source>
        <strain evidence="4">CGMCC 1.13574</strain>
    </source>
</reference>
<evidence type="ECO:0000313" key="4">
    <source>
        <dbReference type="Proteomes" id="UP001595892"/>
    </source>
</evidence>
<dbReference type="EMBL" id="JBHSGG010000049">
    <property type="protein sequence ID" value="MFC4729739.1"/>
    <property type="molecule type" value="Genomic_DNA"/>
</dbReference>
<sequence length="165" mass="17708">MTERAFNVLFLCTGNSARSILAEAILNADGHGRFRAFSAGSQPRGQVHPLAIETLERACLPTAGLRSKSWDEFEGEAAPPMDFIFTVCDNAAGETCPYWPGHPMTAHWGIPDPAAVEGSDEAKRAAFATALRQLRTRIGLFTALPVASLERDALQQELAAIGRAG</sequence>
<accession>A0ABV9NRT1</accession>
<dbReference type="SMART" id="SM00226">
    <property type="entry name" value="LMWPc"/>
    <property type="match status" value="1"/>
</dbReference>
<feature type="domain" description="Phosphotyrosine protein phosphatase I" evidence="2">
    <location>
        <begin position="6"/>
        <end position="144"/>
    </location>
</feature>
<dbReference type="InterPro" id="IPR036196">
    <property type="entry name" value="Ptyr_pPase_sf"/>
</dbReference>
<dbReference type="GO" id="GO:0030612">
    <property type="term" value="F:arsenate reductase (thioredoxin) activity"/>
    <property type="evidence" value="ECO:0007669"/>
    <property type="project" value="UniProtKB-EC"/>
</dbReference>
<dbReference type="Pfam" id="PF01451">
    <property type="entry name" value="LMWPc"/>
    <property type="match status" value="1"/>
</dbReference>
<evidence type="ECO:0000259" key="2">
    <source>
        <dbReference type="SMART" id="SM00226"/>
    </source>
</evidence>
<keyword evidence="1" id="KW-0059">Arsenical resistance</keyword>
<dbReference type="CDD" id="cd16345">
    <property type="entry name" value="LMWP_ArsC"/>
    <property type="match status" value="1"/>
</dbReference>
<dbReference type="PANTHER" id="PTHR43428:SF1">
    <property type="entry name" value="ARSENATE REDUCTASE"/>
    <property type="match status" value="1"/>
</dbReference>
<evidence type="ECO:0000256" key="1">
    <source>
        <dbReference type="ARBA" id="ARBA00022849"/>
    </source>
</evidence>
<dbReference type="RefSeq" id="WP_377005887.1">
    <property type="nucleotide sequence ID" value="NZ_JBHSGG010000049.1"/>
</dbReference>
<protein>
    <submittedName>
        <fullName evidence="3">Arsenate reductase ArsC</fullName>
        <ecNumber evidence="3">1.20.4.4</ecNumber>
    </submittedName>
</protein>
<proteinExistence type="predicted"/>
<keyword evidence="3" id="KW-0560">Oxidoreductase</keyword>
<dbReference type="SUPFAM" id="SSF52788">
    <property type="entry name" value="Phosphotyrosine protein phosphatases I"/>
    <property type="match status" value="1"/>
</dbReference>